<dbReference type="GO" id="GO:0003677">
    <property type="term" value="F:DNA binding"/>
    <property type="evidence" value="ECO:0007669"/>
    <property type="project" value="InterPro"/>
</dbReference>
<accession>A0A3R7MBX6</accession>
<name>A0A3R7MBX6_PENVA</name>
<feature type="domain" description="ARID" evidence="4">
    <location>
        <begin position="2867"/>
        <end position="2959"/>
    </location>
</feature>
<feature type="region of interest" description="Disordered" evidence="3">
    <location>
        <begin position="1"/>
        <end position="84"/>
    </location>
</feature>
<feature type="compositionally biased region" description="Low complexity" evidence="3">
    <location>
        <begin position="1285"/>
        <end position="1320"/>
    </location>
</feature>
<feature type="compositionally biased region" description="Polar residues" evidence="3">
    <location>
        <begin position="1221"/>
        <end position="1284"/>
    </location>
</feature>
<dbReference type="InterPro" id="IPR036431">
    <property type="entry name" value="ARID_dom_sf"/>
</dbReference>
<dbReference type="EMBL" id="QCYY01001362">
    <property type="protein sequence ID" value="ROT78567.1"/>
    <property type="molecule type" value="Genomic_DNA"/>
</dbReference>
<evidence type="ECO:0000313" key="6">
    <source>
        <dbReference type="EMBL" id="ROT78567.1"/>
    </source>
</evidence>
<feature type="region of interest" description="Disordered" evidence="3">
    <location>
        <begin position="121"/>
        <end position="175"/>
    </location>
</feature>
<evidence type="ECO:0000313" key="7">
    <source>
        <dbReference type="Proteomes" id="UP000283509"/>
    </source>
</evidence>
<dbReference type="PROSITE" id="PS51011">
    <property type="entry name" value="ARID"/>
    <property type="match status" value="1"/>
</dbReference>
<feature type="compositionally biased region" description="Low complexity" evidence="3">
    <location>
        <begin position="2759"/>
        <end position="2778"/>
    </location>
</feature>
<feature type="compositionally biased region" description="Basic residues" evidence="3">
    <location>
        <begin position="1065"/>
        <end position="1076"/>
    </location>
</feature>
<feature type="compositionally biased region" description="Basic and acidic residues" evidence="3">
    <location>
        <begin position="802"/>
        <end position="816"/>
    </location>
</feature>
<dbReference type="OrthoDB" id="8951118at2759"/>
<proteinExistence type="predicted"/>
<feature type="compositionally biased region" description="Polar residues" evidence="3">
    <location>
        <begin position="2689"/>
        <end position="2703"/>
    </location>
</feature>
<dbReference type="PANTHER" id="PTHR10694">
    <property type="entry name" value="LYSINE-SPECIFIC DEMETHYLASE"/>
    <property type="match status" value="1"/>
</dbReference>
<feature type="region of interest" description="Disordered" evidence="3">
    <location>
        <begin position="2567"/>
        <end position="2790"/>
    </location>
</feature>
<evidence type="ECO:0000256" key="2">
    <source>
        <dbReference type="ARBA" id="ARBA00023242"/>
    </source>
</evidence>
<dbReference type="PROSITE" id="PS51183">
    <property type="entry name" value="JMJN"/>
    <property type="match status" value="1"/>
</dbReference>
<dbReference type="SMART" id="SM01014">
    <property type="entry name" value="ARID"/>
    <property type="match status" value="1"/>
</dbReference>
<feature type="compositionally biased region" description="Low complexity" evidence="3">
    <location>
        <begin position="430"/>
        <end position="440"/>
    </location>
</feature>
<feature type="domain" description="JmjN" evidence="5">
    <location>
        <begin position="2803"/>
        <end position="2844"/>
    </location>
</feature>
<dbReference type="SUPFAM" id="SSF46774">
    <property type="entry name" value="ARID-like"/>
    <property type="match status" value="1"/>
</dbReference>
<comment type="subcellular location">
    <subcellularLocation>
        <location evidence="1">Nucleus</location>
    </subcellularLocation>
</comment>
<feature type="compositionally biased region" description="Low complexity" evidence="3">
    <location>
        <begin position="475"/>
        <end position="494"/>
    </location>
</feature>
<feature type="compositionally biased region" description="Low complexity" evidence="3">
    <location>
        <begin position="531"/>
        <end position="541"/>
    </location>
</feature>
<feature type="compositionally biased region" description="Basic and acidic residues" evidence="3">
    <location>
        <begin position="50"/>
        <end position="66"/>
    </location>
</feature>
<feature type="region of interest" description="Disordered" evidence="3">
    <location>
        <begin position="1110"/>
        <end position="1322"/>
    </location>
</feature>
<feature type="compositionally biased region" description="Low complexity" evidence="3">
    <location>
        <begin position="2567"/>
        <end position="2581"/>
    </location>
</feature>
<feature type="compositionally biased region" description="Basic and acidic residues" evidence="3">
    <location>
        <begin position="697"/>
        <end position="712"/>
    </location>
</feature>
<dbReference type="Pfam" id="PF02375">
    <property type="entry name" value="JmjN"/>
    <property type="match status" value="1"/>
</dbReference>
<feature type="compositionally biased region" description="Polar residues" evidence="3">
    <location>
        <begin position="1136"/>
        <end position="1165"/>
    </location>
</feature>
<dbReference type="SMART" id="SM00545">
    <property type="entry name" value="JmjN"/>
    <property type="match status" value="1"/>
</dbReference>
<feature type="compositionally biased region" description="Basic and acidic residues" evidence="3">
    <location>
        <begin position="548"/>
        <end position="557"/>
    </location>
</feature>
<feature type="compositionally biased region" description="Low complexity" evidence="3">
    <location>
        <begin position="2731"/>
        <end position="2751"/>
    </location>
</feature>
<dbReference type="GO" id="GO:0006338">
    <property type="term" value="P:chromatin remodeling"/>
    <property type="evidence" value="ECO:0007669"/>
    <property type="project" value="TreeGrafter"/>
</dbReference>
<keyword evidence="2" id="KW-0539">Nucleus</keyword>
<evidence type="ECO:0000259" key="4">
    <source>
        <dbReference type="PROSITE" id="PS51011"/>
    </source>
</evidence>
<dbReference type="InterPro" id="IPR001606">
    <property type="entry name" value="ARID_dom"/>
</dbReference>
<dbReference type="InterPro" id="IPR003349">
    <property type="entry name" value="JmjN"/>
</dbReference>
<feature type="compositionally biased region" description="Basic and acidic residues" evidence="3">
    <location>
        <begin position="644"/>
        <end position="658"/>
    </location>
</feature>
<feature type="compositionally biased region" description="Polar residues" evidence="3">
    <location>
        <begin position="2201"/>
        <end position="2224"/>
    </location>
</feature>
<feature type="compositionally biased region" description="Basic and acidic residues" evidence="3">
    <location>
        <begin position="2130"/>
        <end position="2145"/>
    </location>
</feature>
<feature type="compositionally biased region" description="Basic and acidic residues" evidence="3">
    <location>
        <begin position="994"/>
        <end position="1008"/>
    </location>
</feature>
<feature type="compositionally biased region" description="Polar residues" evidence="3">
    <location>
        <begin position="1019"/>
        <end position="1036"/>
    </location>
</feature>
<feature type="compositionally biased region" description="Low complexity" evidence="3">
    <location>
        <begin position="782"/>
        <end position="797"/>
    </location>
</feature>
<feature type="region of interest" description="Disordered" evidence="3">
    <location>
        <begin position="265"/>
        <end position="857"/>
    </location>
</feature>
<reference evidence="6 7" key="2">
    <citation type="submission" date="2019-01" db="EMBL/GenBank/DDBJ databases">
        <title>The decoding of complex shrimp genome reveals the adaptation for benthos swimmer, frequently molting mechanism and breeding impact on genome.</title>
        <authorList>
            <person name="Sun Y."/>
            <person name="Gao Y."/>
            <person name="Yu Y."/>
        </authorList>
    </citation>
    <scope>NUCLEOTIDE SEQUENCE [LARGE SCALE GENOMIC DNA]</scope>
    <source>
        <tissue evidence="6">Muscle</tissue>
    </source>
</reference>
<feature type="compositionally biased region" description="Polar residues" evidence="3">
    <location>
        <begin position="680"/>
        <end position="692"/>
    </location>
</feature>
<feature type="compositionally biased region" description="Polar residues" evidence="3">
    <location>
        <begin position="2269"/>
        <end position="2286"/>
    </location>
</feature>
<feature type="compositionally biased region" description="Low complexity" evidence="3">
    <location>
        <begin position="409"/>
        <end position="422"/>
    </location>
</feature>
<reference evidence="6 7" key="1">
    <citation type="submission" date="2018-04" db="EMBL/GenBank/DDBJ databases">
        <authorList>
            <person name="Zhang X."/>
            <person name="Yuan J."/>
            <person name="Li F."/>
            <person name="Xiang J."/>
        </authorList>
    </citation>
    <scope>NUCLEOTIDE SEQUENCE [LARGE SCALE GENOMIC DNA]</scope>
    <source>
        <tissue evidence="6">Muscle</tissue>
    </source>
</reference>
<feature type="compositionally biased region" description="Basic and acidic residues" evidence="3">
    <location>
        <begin position="2625"/>
        <end position="2644"/>
    </location>
</feature>
<feature type="compositionally biased region" description="Polar residues" evidence="3">
    <location>
        <begin position="364"/>
        <end position="375"/>
    </location>
</feature>
<feature type="region of interest" description="Disordered" evidence="3">
    <location>
        <begin position="871"/>
        <end position="1083"/>
    </location>
</feature>
<gene>
    <name evidence="6" type="ORF">C7M84_002714</name>
</gene>
<dbReference type="Pfam" id="PF01388">
    <property type="entry name" value="ARID"/>
    <property type="match status" value="1"/>
</dbReference>
<feature type="compositionally biased region" description="Basic and acidic residues" evidence="3">
    <location>
        <begin position="1110"/>
        <end position="1134"/>
    </location>
</feature>
<comment type="caution">
    <text evidence="6">The sequence shown here is derived from an EMBL/GenBank/DDBJ whole genome shotgun (WGS) entry which is preliminary data.</text>
</comment>
<feature type="compositionally biased region" description="Basic and acidic residues" evidence="3">
    <location>
        <begin position="131"/>
        <end position="157"/>
    </location>
</feature>
<feature type="compositionally biased region" description="Low complexity" evidence="3">
    <location>
        <begin position="2511"/>
        <end position="2547"/>
    </location>
</feature>
<feature type="compositionally biased region" description="Polar residues" evidence="3">
    <location>
        <begin position="495"/>
        <end position="529"/>
    </location>
</feature>
<feature type="region of interest" description="Disordered" evidence="3">
    <location>
        <begin position="2026"/>
        <end position="2307"/>
    </location>
</feature>
<evidence type="ECO:0000256" key="1">
    <source>
        <dbReference type="ARBA" id="ARBA00004123"/>
    </source>
</evidence>
<feature type="compositionally biased region" description="Polar residues" evidence="3">
    <location>
        <begin position="2715"/>
        <end position="2730"/>
    </location>
</feature>
<feature type="compositionally biased region" description="Pro residues" evidence="3">
    <location>
        <begin position="2594"/>
        <end position="2605"/>
    </location>
</feature>
<dbReference type="Proteomes" id="UP000283509">
    <property type="component" value="Unassembled WGS sequence"/>
</dbReference>
<feature type="compositionally biased region" description="Polar residues" evidence="3">
    <location>
        <begin position="397"/>
        <end position="407"/>
    </location>
</feature>
<feature type="compositionally biased region" description="Basic and acidic residues" evidence="3">
    <location>
        <begin position="600"/>
        <end position="615"/>
    </location>
</feature>
<dbReference type="GO" id="GO:0010468">
    <property type="term" value="P:regulation of gene expression"/>
    <property type="evidence" value="ECO:0007669"/>
    <property type="project" value="TreeGrafter"/>
</dbReference>
<evidence type="ECO:0000256" key="3">
    <source>
        <dbReference type="SAM" id="MobiDB-lite"/>
    </source>
</evidence>
<organism evidence="6 7">
    <name type="scientific">Penaeus vannamei</name>
    <name type="common">Whiteleg shrimp</name>
    <name type="synonym">Litopenaeus vannamei</name>
    <dbReference type="NCBI Taxonomy" id="6689"/>
    <lineage>
        <taxon>Eukaryota</taxon>
        <taxon>Metazoa</taxon>
        <taxon>Ecdysozoa</taxon>
        <taxon>Arthropoda</taxon>
        <taxon>Crustacea</taxon>
        <taxon>Multicrustacea</taxon>
        <taxon>Malacostraca</taxon>
        <taxon>Eumalacostraca</taxon>
        <taxon>Eucarida</taxon>
        <taxon>Decapoda</taxon>
        <taxon>Dendrobranchiata</taxon>
        <taxon>Penaeoidea</taxon>
        <taxon>Penaeidae</taxon>
        <taxon>Penaeus</taxon>
    </lineage>
</organism>
<dbReference type="PANTHER" id="PTHR10694:SF113">
    <property type="entry name" value="PROTEIN JUMONJI"/>
    <property type="match status" value="1"/>
</dbReference>
<dbReference type="STRING" id="6689.A0A3R7MBX6"/>
<feature type="compositionally biased region" description="Polar residues" evidence="3">
    <location>
        <begin position="13"/>
        <end position="22"/>
    </location>
</feature>
<feature type="compositionally biased region" description="Basic and acidic residues" evidence="3">
    <location>
        <begin position="729"/>
        <end position="743"/>
    </location>
</feature>
<protein>
    <submittedName>
        <fullName evidence="6">Uncharacterized protein</fullName>
    </submittedName>
</protein>
<feature type="compositionally biased region" description="Polar residues" evidence="3">
    <location>
        <begin position="2341"/>
        <end position="2353"/>
    </location>
</feature>
<feature type="compositionally biased region" description="Low complexity" evidence="3">
    <location>
        <begin position="2650"/>
        <end position="2659"/>
    </location>
</feature>
<evidence type="ECO:0000259" key="5">
    <source>
        <dbReference type="PROSITE" id="PS51183"/>
    </source>
</evidence>
<feature type="compositionally biased region" description="Polar residues" evidence="3">
    <location>
        <begin position="464"/>
        <end position="474"/>
    </location>
</feature>
<feature type="compositionally biased region" description="Acidic residues" evidence="3">
    <location>
        <begin position="616"/>
        <end position="628"/>
    </location>
</feature>
<sequence length="2964" mass="316369">MDTRKRRKEGTARTPSLESLQASPKRARVHAQRKFAQGSQPNSPAPTPVKETRELRERSISTDTRTRATAQTHPPPPPALDIVEVPGRPTVEDFLTFLCYRWTALLPPGLEHFNTPQILEINADSRSQSPARDDKSKPTKKKQDAPLLDKKEKELSKVTRSTPQPPQAPADSRKLSKRLLVKKALLIKSKAKNLRIQERKGVSLRRSEVLNSSNIQASVVATRSGRLLHKYRVSATTAMARKKARVAKLSSIRPKQKLSRILQRLGGTVSYPESRPTRVTRSKVEGKEEAANEKSNEEEEPKVKPEEEKQSETKTETTKVNSPEAAPAGPSNRLMRKKEERKKFIMKRVVRVRKENKAVPPEESTITEVVSTKPVNPSPPTPIDEVPMSKRLRRSTQETITPQTPQKKASPTSSAASSPSVPQTLKKSGTSNAAAATASHNAHKKPSPPPSSSSSPVDQKKSLVDTTQSSSQAPQKKSLQSQNSTSSNSPTPQQKKLSQPSAVPSPTSGSSPQQKKTNTSTSAVSTPQKKGSPASSPGSPSTNRKMANTRESKRGKDSSAPAPVDTNERVVVDEAEANTGVRARPSRRTKEAATVYLELIGRKLAQESKSKQKTFDEEDDDEEEDDDAISVSSIMDLKALAKSRGREAEQEEKKKLKPQESSTSESVRQTRNTRGDRSPSVDTTSPKTSTLRKSVRKSRESSDQMEEDKTTKPEAVTVEAGRVTRRTPSVKDESSNSASEDRPSTTTRRGKKVEKNETSSPDDESVSIASAPAVSQPPPAAPTVVPQTSLPVRVVSRSLRRTRSDADEPKKKDSRPSSRRASLELDSSLDATGIRRVTRGRDRQDYKENESDNEDIEKALKNTRAKLELRRIQSGVSDQVLSLKDETEGEDEDKSVKMRTRRAGNDGSSSEKIENTVNMNKTTDKSNSRQPTSGPKLEKDSDSKNHSDTEINLISVASAEVEKKDSQDSQLDSKIVNSDVEKAPGSGSKSRRTVSQERKEHLLSKDGGRLSAVRRSADNSDSTESGEVSETLTRPNSRGKAASSTNNTETSSLETNEKRMVGFPNKRKAIGGRRRSSNHDEAKLNEVLESVAKDFERDIDDDHYDRLEKDFMLGNKSPEKAKSDKSLVTEKEDLNVSESSNSCMDDSKSTSSTEFVITSSVSAKTSSVPVSQSGSSSPNPNRRSASSRKLCDVVRSLQKKQAESPSTVTDAEKPTFLKDLNNWSSDKSRQVSPQSGHDLQSSGTTSAPTIRPQSDTTTSETVHSPSAPSTPENTTLISSKAPSQTPKQAVTTPKAAPAKASTNKPSSTSPTSSPITSHNPAPVVTVTSCSPALAPTTTVTSSLSNATVSATTDSNTVLLGMSSASPVHKVVTSASSSSAQTTSDEHLTVLPSIPVSIKPSVTVNVTNSGFTSPVTMSRVQQFPCVTAPGSIASPKAVELAPVKGTSKQLHIAPKPVKTPSSLATSTPAGQVSISVLPPGTQKQMPKPVQIAPKPPAGTSHNLPNTQLVAPQPGHMMQTQVQAQVQAIPQVQTVQAIPQPVQTLQAIPQPVQTVQTLTPPMQTVTAMPVQAVMTQSLIDPTQLVTPSSPAKIITQPIFVTSSMQSAVTYSISPQAIGQSHLPGNVSAVARVLTPTMVGKVAAKPQPHLMTPKVPGPLVTFTTGAVGGSSGVRPIVPLPQQVQAPQQPQILAVSVMPVGSTHVSSLPGQAGLLPGTQGPMITTGHPAGQHHAFIPVTAANQPNQPQSHSTMPLTQSPVCASTSASQVPIASDTANLTLSSTEVLVNSPIDSSSSSGTQSESVPLNQQNKPVLAEQNLNSAISPVTFNNTEAISSLPSNTTNANPSCTIAALTPENPHQSTLPVSKASNSVPVVAGVKGASTVKVDSPNSAQACKVVENAFRSGIPGNIKITEIPKGGVRSNGPVHIANVKPKVTISQMQVKPQMASPSVTITTLNDTPQSIKQSVANGSKMASSFKQTNTTSSVALKLTSSVSVVQHKSGTGKNFVAPSQVEMETFVSNPITIVEKNKAGNVMSSTNTEREVANPPVAKTDKDDSSPVGQDKGDTSTPDLPVSISPPAQHKTDKEDQGGMLQVKAEKGKNMITSVSPFKMQELRTIDKGQNVNGKNPGNMEKSQEKKNSDKKKEPLLKRTLFKTKSQDEKKPPGMSPVCRTKSQEEKKTSNAFSPLHESSVYAFEPDFESSPLEETSPFSQRIKNIQPSPGTSPVKPNNAIKPQLPALHLNKPPAKAVGPHTPARSPVARSLAPMIAGRPKSSSGTSPSGITAPSQPATAGKRPGVTTPPAPLTKAASIGTETQIVNKVNQGEATPAVPKASEEQMKVGAECETSSSGEGTAKKSVSSTSIAIQCDMDEGMEVVNENGVRANESGTQTEGPSKFPLPPTASPFYYLPLAMAALGEKLPAQLVQQMLAKTQGLVGAAEAGMILQQAAQLAQQHQKLQQQGTPGATPISSTSAVKPIKPSSIPGLAVAPLLSGTPGNPNVVSVNLVRPVGKTQESSSSGSEISVQSPVTVTSVTSTSPGNTVTTCTSSTSVPLPAVTTHCNTTSTSAPAVTTLASASTSPSPVTARPGVSRIDAKPTHIPPHRPQPTPSVQPSEEVSTPSLAKPTKSGRQKEKEDSSKTHTEDAEPPVRRRSGRASTSATTRATESDMLEIEELRRNRRAKRAAAALAREEGWSSSSEAPLSPQMSPDTLRGWPPPRLTSPTPSQSSEGTTSSTPSQRSNRLSSRSRRQSPASNSDSRNHGKSSGSTASSTPSSQASGSSSSAVNTDKSLEEPNAKYNCDNSILVRAPSFFPSEEEFTDPLDYIEKIRPEAEQFGLCRIVPPGNFKPECRVNDDMRFTANNQYIHKMMRRWGPNVRTLHAIKKCLAKQNIELNSNPLIGCMELDLVRLYEVVEQHGGLMSVIEKELWGKVADACRIPRSAQERLAKLDFIYCKYLLPYATLSQGKAAQ</sequence>
<dbReference type="GO" id="GO:0005634">
    <property type="term" value="C:nucleus"/>
    <property type="evidence" value="ECO:0007669"/>
    <property type="project" value="UniProtKB-SubCell"/>
</dbReference>
<dbReference type="GO" id="GO:0000785">
    <property type="term" value="C:chromatin"/>
    <property type="evidence" value="ECO:0007669"/>
    <property type="project" value="TreeGrafter"/>
</dbReference>
<feature type="region of interest" description="Disordered" evidence="3">
    <location>
        <begin position="2507"/>
        <end position="2547"/>
    </location>
</feature>
<keyword evidence="7" id="KW-1185">Reference proteome</keyword>
<feature type="region of interest" description="Disordered" evidence="3">
    <location>
        <begin position="2319"/>
        <end position="2353"/>
    </location>
</feature>
<dbReference type="Gene3D" id="1.10.150.60">
    <property type="entry name" value="ARID DNA-binding domain"/>
    <property type="match status" value="1"/>
</dbReference>
<dbReference type="SMART" id="SM00501">
    <property type="entry name" value="BRIGHT"/>
    <property type="match status" value="1"/>
</dbReference>
<feature type="compositionally biased region" description="Polar residues" evidence="3">
    <location>
        <begin position="2606"/>
        <end position="2616"/>
    </location>
</feature>
<feature type="compositionally biased region" description="Basic and acidic residues" evidence="3">
    <location>
        <begin position="282"/>
        <end position="317"/>
    </location>
</feature>
<feature type="compositionally biased region" description="Polar residues" evidence="3">
    <location>
        <begin position="661"/>
        <end position="672"/>
    </location>
</feature>
<feature type="compositionally biased region" description="Low complexity" evidence="3">
    <location>
        <begin position="1166"/>
        <end position="1188"/>
    </location>
</feature>
<feature type="compositionally biased region" description="Low complexity" evidence="3">
    <location>
        <begin position="1043"/>
        <end position="1054"/>
    </location>
</feature>
<feature type="compositionally biased region" description="Basic and acidic residues" evidence="3">
    <location>
        <begin position="936"/>
        <end position="949"/>
    </location>
</feature>
<dbReference type="CDD" id="cd16870">
    <property type="entry name" value="ARID_JARD2"/>
    <property type="match status" value="1"/>
</dbReference>
<feature type="compositionally biased region" description="Basic and acidic residues" evidence="3">
    <location>
        <begin position="839"/>
        <end position="857"/>
    </location>
</feature>